<sequence length="253" mass="27010">MPERFFVDGEIFAGSEAVIEGLVASHIARSLRMRAGDTLVAVDGAGREHGLSLTRVEADRVEGEVTWSREATGEPRLRITVLQALPRERMEDCIDALVQAGATEIRPVITERVVSRPGEDRIPPRLRRWQAVAAESAQLAGRGMIPRVHSPTTLDDALVAVGSGSRLISCTFDGEPSIVDLSVDAERPLTLCIGPEGGLGTRDLDILRANGTEAVHIGARVLRTRYAGAIACALLLGRSGDLATPLATEPPLT</sequence>
<evidence type="ECO:0000256" key="8">
    <source>
        <dbReference type="ARBA" id="ARBA00022679"/>
    </source>
</evidence>
<evidence type="ECO:0000313" key="16">
    <source>
        <dbReference type="Proteomes" id="UP000614410"/>
    </source>
</evidence>
<evidence type="ECO:0000256" key="10">
    <source>
        <dbReference type="ARBA" id="ARBA00025699"/>
    </source>
</evidence>
<organism evidence="15 16">
    <name type="scientific">Candidatus Amunia macphersoniae</name>
    <dbReference type="NCBI Taxonomy" id="3127014"/>
    <lineage>
        <taxon>Bacteria</taxon>
        <taxon>Bacillati</taxon>
        <taxon>Candidatus Dormiibacterota</taxon>
        <taxon>Candidatus Dormibacteria</taxon>
        <taxon>Candidatus Aeolococcales</taxon>
        <taxon>Candidatus Aeolococcaceae</taxon>
        <taxon>Candidatus Amunia</taxon>
    </lineage>
</organism>
<keyword evidence="9 12" id="KW-0949">S-adenosyl-L-methionine</keyword>
<dbReference type="InterPro" id="IPR015947">
    <property type="entry name" value="PUA-like_sf"/>
</dbReference>
<evidence type="ECO:0000313" key="15">
    <source>
        <dbReference type="EMBL" id="MBJ7610674.1"/>
    </source>
</evidence>
<name>A0A934NK19_9BACT</name>
<evidence type="ECO:0000259" key="13">
    <source>
        <dbReference type="Pfam" id="PF04452"/>
    </source>
</evidence>
<feature type="domain" description="Ribosomal RNA small subunit methyltransferase E PUA-like" evidence="14">
    <location>
        <begin position="24"/>
        <end position="62"/>
    </location>
</feature>
<evidence type="ECO:0000256" key="11">
    <source>
        <dbReference type="ARBA" id="ARBA00047944"/>
    </source>
</evidence>
<evidence type="ECO:0000259" key="14">
    <source>
        <dbReference type="Pfam" id="PF20260"/>
    </source>
</evidence>
<dbReference type="Proteomes" id="UP000614410">
    <property type="component" value="Unassembled WGS sequence"/>
</dbReference>
<dbReference type="GO" id="GO:0070042">
    <property type="term" value="F:rRNA (uridine-N3-)-methyltransferase activity"/>
    <property type="evidence" value="ECO:0007669"/>
    <property type="project" value="TreeGrafter"/>
</dbReference>
<dbReference type="Gene3D" id="3.40.1280.10">
    <property type="match status" value="1"/>
</dbReference>
<evidence type="ECO:0000256" key="7">
    <source>
        <dbReference type="ARBA" id="ARBA00022603"/>
    </source>
</evidence>
<evidence type="ECO:0000256" key="6">
    <source>
        <dbReference type="ARBA" id="ARBA00022552"/>
    </source>
</evidence>
<dbReference type="AlphaFoldDB" id="A0A934NK19"/>
<dbReference type="InterPro" id="IPR046886">
    <property type="entry name" value="RsmE_MTase_dom"/>
</dbReference>
<dbReference type="PIRSF" id="PIRSF015601">
    <property type="entry name" value="MTase_slr0722"/>
    <property type="match status" value="1"/>
</dbReference>
<dbReference type="Pfam" id="PF20260">
    <property type="entry name" value="PUA_4"/>
    <property type="match status" value="1"/>
</dbReference>
<comment type="caution">
    <text evidence="15">The sequence shown here is derived from an EMBL/GenBank/DDBJ whole genome shotgun (WGS) entry which is preliminary data.</text>
</comment>
<evidence type="ECO:0000256" key="9">
    <source>
        <dbReference type="ARBA" id="ARBA00022691"/>
    </source>
</evidence>
<dbReference type="EC" id="2.1.1.193" evidence="3 12"/>
<evidence type="ECO:0000256" key="3">
    <source>
        <dbReference type="ARBA" id="ARBA00012328"/>
    </source>
</evidence>
<keyword evidence="6 12" id="KW-0698">rRNA processing</keyword>
<dbReference type="InterPro" id="IPR029028">
    <property type="entry name" value="Alpha/beta_knot_MTases"/>
</dbReference>
<dbReference type="Pfam" id="PF04452">
    <property type="entry name" value="Methyltrans_RNA"/>
    <property type="match status" value="1"/>
</dbReference>
<evidence type="ECO:0000256" key="4">
    <source>
        <dbReference type="ARBA" id="ARBA00013673"/>
    </source>
</evidence>
<comment type="subcellular location">
    <subcellularLocation>
        <location evidence="1 12">Cytoplasm</location>
    </subcellularLocation>
</comment>
<dbReference type="SUPFAM" id="SSF88697">
    <property type="entry name" value="PUA domain-like"/>
    <property type="match status" value="1"/>
</dbReference>
<accession>A0A934NK19</accession>
<keyword evidence="8 12" id="KW-0808">Transferase</keyword>
<gene>
    <name evidence="15" type="ORF">JF887_14800</name>
</gene>
<dbReference type="NCBIfam" id="TIGR00046">
    <property type="entry name" value="RsmE family RNA methyltransferase"/>
    <property type="match status" value="1"/>
</dbReference>
<dbReference type="GO" id="GO:0070475">
    <property type="term" value="P:rRNA base methylation"/>
    <property type="evidence" value="ECO:0007669"/>
    <property type="project" value="TreeGrafter"/>
</dbReference>
<feature type="domain" description="Ribosomal RNA small subunit methyltransferase E methyltransferase" evidence="13">
    <location>
        <begin position="75"/>
        <end position="235"/>
    </location>
</feature>
<dbReference type="GO" id="GO:0005737">
    <property type="term" value="C:cytoplasm"/>
    <property type="evidence" value="ECO:0007669"/>
    <property type="project" value="UniProtKB-SubCell"/>
</dbReference>
<proteinExistence type="inferred from homology"/>
<comment type="similarity">
    <text evidence="2 12">Belongs to the RNA methyltransferase RsmE family.</text>
</comment>
<protein>
    <recommendedName>
        <fullName evidence="4 12">Ribosomal RNA small subunit methyltransferase E</fullName>
        <ecNumber evidence="3 12">2.1.1.193</ecNumber>
    </recommendedName>
</protein>
<dbReference type="InterPro" id="IPR006700">
    <property type="entry name" value="RsmE"/>
</dbReference>
<dbReference type="SUPFAM" id="SSF75217">
    <property type="entry name" value="alpha/beta knot"/>
    <property type="match status" value="1"/>
</dbReference>
<evidence type="ECO:0000256" key="1">
    <source>
        <dbReference type="ARBA" id="ARBA00004496"/>
    </source>
</evidence>
<evidence type="ECO:0000256" key="5">
    <source>
        <dbReference type="ARBA" id="ARBA00022490"/>
    </source>
</evidence>
<evidence type="ECO:0000256" key="12">
    <source>
        <dbReference type="PIRNR" id="PIRNR015601"/>
    </source>
</evidence>
<dbReference type="PANTHER" id="PTHR30027:SF3">
    <property type="entry name" value="16S RRNA (URACIL(1498)-N(3))-METHYLTRANSFERASE"/>
    <property type="match status" value="1"/>
</dbReference>
<dbReference type="EMBL" id="JAEKNN010000072">
    <property type="protein sequence ID" value="MBJ7610674.1"/>
    <property type="molecule type" value="Genomic_DNA"/>
</dbReference>
<comment type="catalytic activity">
    <reaction evidence="11 12">
        <text>uridine(1498) in 16S rRNA + S-adenosyl-L-methionine = N(3)-methyluridine(1498) in 16S rRNA + S-adenosyl-L-homocysteine + H(+)</text>
        <dbReference type="Rhea" id="RHEA:42920"/>
        <dbReference type="Rhea" id="RHEA-COMP:10283"/>
        <dbReference type="Rhea" id="RHEA-COMP:10284"/>
        <dbReference type="ChEBI" id="CHEBI:15378"/>
        <dbReference type="ChEBI" id="CHEBI:57856"/>
        <dbReference type="ChEBI" id="CHEBI:59789"/>
        <dbReference type="ChEBI" id="CHEBI:65315"/>
        <dbReference type="ChEBI" id="CHEBI:74502"/>
        <dbReference type="EC" id="2.1.1.193"/>
    </reaction>
</comment>
<dbReference type="CDD" id="cd18084">
    <property type="entry name" value="RsmE-like"/>
    <property type="match status" value="1"/>
</dbReference>
<comment type="function">
    <text evidence="10 12">Specifically methylates the N3 position of the uracil ring of uridine 1498 (m3U1498) in 16S rRNA. Acts on the fully assembled 30S ribosomal subunit.</text>
</comment>
<evidence type="ECO:0000256" key="2">
    <source>
        <dbReference type="ARBA" id="ARBA00005528"/>
    </source>
</evidence>
<keyword evidence="7 12" id="KW-0489">Methyltransferase</keyword>
<reference evidence="15 16" key="1">
    <citation type="submission" date="2020-10" db="EMBL/GenBank/DDBJ databases">
        <title>Ca. Dormibacterota MAGs.</title>
        <authorList>
            <person name="Montgomery K."/>
        </authorList>
    </citation>
    <scope>NUCLEOTIDE SEQUENCE [LARGE SCALE GENOMIC DNA]</scope>
    <source>
        <strain evidence="15">Mitchell_Peninsula_5</strain>
    </source>
</reference>
<keyword evidence="5 12" id="KW-0963">Cytoplasm</keyword>
<dbReference type="PANTHER" id="PTHR30027">
    <property type="entry name" value="RIBOSOMAL RNA SMALL SUBUNIT METHYLTRANSFERASE E"/>
    <property type="match status" value="1"/>
</dbReference>
<dbReference type="InterPro" id="IPR029026">
    <property type="entry name" value="tRNA_m1G_MTases_N"/>
</dbReference>
<dbReference type="InterPro" id="IPR046887">
    <property type="entry name" value="RsmE_PUA-like"/>
</dbReference>